<organism evidence="1 2">
    <name type="scientific">Henosepilachna vigintioctopunctata</name>
    <dbReference type="NCBI Taxonomy" id="420089"/>
    <lineage>
        <taxon>Eukaryota</taxon>
        <taxon>Metazoa</taxon>
        <taxon>Ecdysozoa</taxon>
        <taxon>Arthropoda</taxon>
        <taxon>Hexapoda</taxon>
        <taxon>Insecta</taxon>
        <taxon>Pterygota</taxon>
        <taxon>Neoptera</taxon>
        <taxon>Endopterygota</taxon>
        <taxon>Coleoptera</taxon>
        <taxon>Polyphaga</taxon>
        <taxon>Cucujiformia</taxon>
        <taxon>Coccinelloidea</taxon>
        <taxon>Coccinellidae</taxon>
        <taxon>Epilachninae</taxon>
        <taxon>Epilachnini</taxon>
        <taxon>Henosepilachna</taxon>
    </lineage>
</organism>
<accession>A0AAW1U5S1</accession>
<dbReference type="Proteomes" id="UP001431783">
    <property type="component" value="Unassembled WGS sequence"/>
</dbReference>
<dbReference type="AlphaFoldDB" id="A0AAW1U5S1"/>
<dbReference type="EMBL" id="JARQZJ010000035">
    <property type="protein sequence ID" value="KAK9876018.1"/>
    <property type="molecule type" value="Genomic_DNA"/>
</dbReference>
<name>A0AAW1U5S1_9CUCU</name>
<protein>
    <submittedName>
        <fullName evidence="1">Uncharacterized protein</fullName>
    </submittedName>
</protein>
<evidence type="ECO:0000313" key="1">
    <source>
        <dbReference type="EMBL" id="KAK9876018.1"/>
    </source>
</evidence>
<gene>
    <name evidence="1" type="ORF">WA026_011134</name>
</gene>
<keyword evidence="2" id="KW-1185">Reference proteome</keyword>
<proteinExistence type="predicted"/>
<sequence>MCDAGTSRSAFVKRQRMELVKQCEDIHQPTLTNDEHTATVVETCTKELSQKCDKSTLTEPVVTVEKSVQCRYINKVHIRSKAVQTKSLTRDTANSPLLSAFTKSLSMVKSRYL</sequence>
<comment type="caution">
    <text evidence="1">The sequence shown here is derived from an EMBL/GenBank/DDBJ whole genome shotgun (WGS) entry which is preliminary data.</text>
</comment>
<evidence type="ECO:0000313" key="2">
    <source>
        <dbReference type="Proteomes" id="UP001431783"/>
    </source>
</evidence>
<reference evidence="1 2" key="1">
    <citation type="submission" date="2023-03" db="EMBL/GenBank/DDBJ databases">
        <title>Genome insight into feeding habits of ladybird beetles.</title>
        <authorList>
            <person name="Li H.-S."/>
            <person name="Huang Y.-H."/>
            <person name="Pang H."/>
        </authorList>
    </citation>
    <scope>NUCLEOTIDE SEQUENCE [LARGE SCALE GENOMIC DNA]</scope>
    <source>
        <strain evidence="1">SYSU_2023b</strain>
        <tissue evidence="1">Whole body</tissue>
    </source>
</reference>